<dbReference type="Proteomes" id="UP001202479">
    <property type="component" value="Unassembled WGS sequence"/>
</dbReference>
<dbReference type="GeneID" id="73382533"/>
<organism evidence="7 8">
    <name type="scientific">Candida oxycetoniae</name>
    <dbReference type="NCBI Taxonomy" id="497107"/>
    <lineage>
        <taxon>Eukaryota</taxon>
        <taxon>Fungi</taxon>
        <taxon>Dikarya</taxon>
        <taxon>Ascomycota</taxon>
        <taxon>Saccharomycotina</taxon>
        <taxon>Pichiomycetes</taxon>
        <taxon>Debaryomycetaceae</taxon>
        <taxon>Candida/Lodderomyces clade</taxon>
        <taxon>Candida</taxon>
    </lineage>
</organism>
<name>A0AAI9SSE4_9ASCO</name>
<dbReference type="GO" id="GO:0016020">
    <property type="term" value="C:membrane"/>
    <property type="evidence" value="ECO:0007669"/>
    <property type="project" value="UniProtKB-SubCell"/>
</dbReference>
<evidence type="ECO:0000256" key="6">
    <source>
        <dbReference type="SAM" id="Phobius"/>
    </source>
</evidence>
<keyword evidence="5 6" id="KW-0472">Membrane</keyword>
<evidence type="ECO:0000256" key="4">
    <source>
        <dbReference type="ARBA" id="ARBA00022989"/>
    </source>
</evidence>
<comment type="similarity">
    <text evidence="2">Belongs to the LIMR family.</text>
</comment>
<dbReference type="PANTHER" id="PTHR21355">
    <property type="entry name" value="G-PROTEIN COUPLED RECEPTOR-ASSOCIATED PROTEIN LMBRD2"/>
    <property type="match status" value="1"/>
</dbReference>
<feature type="transmembrane region" description="Helical" evidence="6">
    <location>
        <begin position="124"/>
        <end position="141"/>
    </location>
</feature>
<accession>A0AAI9SSE4</accession>
<feature type="transmembrane region" description="Helical" evidence="6">
    <location>
        <begin position="85"/>
        <end position="103"/>
    </location>
</feature>
<proteinExistence type="inferred from homology"/>
<feature type="transmembrane region" description="Helical" evidence="6">
    <location>
        <begin position="481"/>
        <end position="498"/>
    </location>
</feature>
<reference evidence="7" key="1">
    <citation type="journal article" date="2022" name="DNA Res.">
        <title>Genome analysis of five recently described species of the CUG-Ser clade uncovers Candida theae as a new hybrid lineage with pathogenic potential in the Candida parapsilosis species complex.</title>
        <authorList>
            <person name="Mixao V."/>
            <person name="Del Olmo V."/>
            <person name="Hegedusova E."/>
            <person name="Saus E."/>
            <person name="Pryszcz L."/>
            <person name="Cillingova A."/>
            <person name="Nosek J."/>
            <person name="Gabaldon T."/>
        </authorList>
    </citation>
    <scope>NUCLEOTIDE SEQUENCE</scope>
    <source>
        <strain evidence="7">CBS 10844</strain>
    </source>
</reference>
<keyword evidence="8" id="KW-1185">Reference proteome</keyword>
<dbReference type="AlphaFoldDB" id="A0AAI9SSE4"/>
<evidence type="ECO:0000256" key="5">
    <source>
        <dbReference type="ARBA" id="ARBA00023136"/>
    </source>
</evidence>
<evidence type="ECO:0000313" key="7">
    <source>
        <dbReference type="EMBL" id="KAI3402350.2"/>
    </source>
</evidence>
<dbReference type="PANTHER" id="PTHR21355:SF0">
    <property type="entry name" value="G-PROTEIN COUPLED RECEPTOR-ASSOCIATED PROTEIN LMBRD2"/>
    <property type="match status" value="1"/>
</dbReference>
<keyword evidence="3 6" id="KW-0812">Transmembrane</keyword>
<dbReference type="InterPro" id="IPR006876">
    <property type="entry name" value="LMBR1-like_membr_prot"/>
</dbReference>
<keyword evidence="4 6" id="KW-1133">Transmembrane helix</keyword>
<comment type="subcellular location">
    <subcellularLocation>
        <location evidence="1">Membrane</location>
        <topology evidence="1">Multi-pass membrane protein</topology>
    </subcellularLocation>
</comment>
<feature type="transmembrane region" description="Helical" evidence="6">
    <location>
        <begin position="432"/>
        <end position="455"/>
    </location>
</feature>
<feature type="transmembrane region" description="Helical" evidence="6">
    <location>
        <begin position="6"/>
        <end position="24"/>
    </location>
</feature>
<dbReference type="EMBL" id="JAHUZD010000150">
    <property type="protein sequence ID" value="KAI3402350.2"/>
    <property type="molecule type" value="Genomic_DNA"/>
</dbReference>
<feature type="transmembrane region" description="Helical" evidence="6">
    <location>
        <begin position="31"/>
        <end position="51"/>
    </location>
</feature>
<gene>
    <name evidence="7" type="ORF">KGF56_004920</name>
</gene>
<dbReference type="RefSeq" id="XP_049178099.1">
    <property type="nucleotide sequence ID" value="XM_049326409.1"/>
</dbReference>
<dbReference type="Pfam" id="PF04791">
    <property type="entry name" value="LMBR1"/>
    <property type="match status" value="1"/>
</dbReference>
<comment type="caution">
    <text evidence="7">The sequence shown here is derived from an EMBL/GenBank/DDBJ whole genome shotgun (WGS) entry which is preliminary data.</text>
</comment>
<evidence type="ECO:0000313" key="8">
    <source>
        <dbReference type="Proteomes" id="UP001202479"/>
    </source>
</evidence>
<feature type="transmembrane region" description="Helical" evidence="6">
    <location>
        <begin position="153"/>
        <end position="175"/>
    </location>
</feature>
<feature type="transmembrane region" description="Helical" evidence="6">
    <location>
        <begin position="349"/>
        <end position="370"/>
    </location>
</feature>
<evidence type="ECO:0000256" key="1">
    <source>
        <dbReference type="ARBA" id="ARBA00004141"/>
    </source>
</evidence>
<sequence>MWFFPLVCYTFILLLSLFGIQYHLNIFSYPLYLTIPLTLGVYIPLSIIFTLPTDYTLHNTTQSSDQLKWIEIPDNAILYIWKSNYWITFILTWLILPMLLEFYRSGHNDTIRKIKDSIKENLKFQLIMLAVSMIGLVYLIIEVGLNFNHLKLMIIAIAHIYSLILATWLMGHGLISIPRNKWIQGSVVQDLNHHYLKIPKLVDELEDTKISFREDVLKVIVLRQNYTSSSEEDFRYRDWILKLNDLIPGDIKEHVEKQYLHDNTTIDRDQLNDQFMTKLNSQFNSNLHRLVGYQSEFNRLVSKVIRLEDVLSAISTRELIFRIDNHRVLWSPKFNFVYWYYIRPWASKCASIILAATSIIILQSEFFHSTKLSLLNVLLYSFPIMQDHSFLQFALSSCIFSYMLFCALNSLTQLKIFNMYHLIPRNSDPVSACWYAMYIARLTIPLSYNFITLFVQRDSIFETWYGQSVHLTGLFNLLNNWIPRLILVPVLLAMFHVYDKLKKKIGLGGDFDSWILFDEDEGNLDSNDLGKRSDLLIVEAKRIVSREMSRRELQLRPFHLTNNSESDINPADINYERNRRQFAESINNRIDSSIEEEEPIYYNGTLNGPKTGLWGRISSTVGGFFARNQQLQQDEEQQLIYSQRHYRDEPLEAFNYDDDASEHLTL</sequence>
<dbReference type="InterPro" id="IPR051584">
    <property type="entry name" value="GPCR-associated_LMBR1"/>
</dbReference>
<feature type="transmembrane region" description="Helical" evidence="6">
    <location>
        <begin position="390"/>
        <end position="411"/>
    </location>
</feature>
<evidence type="ECO:0000256" key="3">
    <source>
        <dbReference type="ARBA" id="ARBA00022692"/>
    </source>
</evidence>
<protein>
    <submittedName>
        <fullName evidence="7">Uncharacterized protein</fullName>
    </submittedName>
</protein>
<evidence type="ECO:0000256" key="2">
    <source>
        <dbReference type="ARBA" id="ARBA00010487"/>
    </source>
</evidence>